<dbReference type="Pfam" id="PF01302">
    <property type="entry name" value="CAP_GLY"/>
    <property type="match status" value="1"/>
</dbReference>
<evidence type="ECO:0000256" key="1">
    <source>
        <dbReference type="ARBA" id="ARBA00004186"/>
    </source>
</evidence>
<sequence length="362" mass="40203">MSKTAMVERRKKELAETRARLVELEERDSRRAVILADVLERTARQYQQTLGVSGVRGMAATMNLDPQLSLSSSQNPDLAGARRPVSAPSVPPDMAPHSPTSPHLHTFTLGTSPHAHPPPHILRTYTIPGVAAGHWQWRQTGSGSERSKDNSQATGERKCVINCMDTSSCSHMTPKLPPIRRRGKSLPSTSFHMPTAGELRELQQRRDKTEMVLHSEANPRCACQLCTAGGATAGWRRRWHWQASLEVGERGLAAQIRQGQRILVSMKRSEFDLEPQKYAGIVKYVGKIDSEFIDNRVYVGVKLDEPVGDTDGLVKGKRYFTCQAKHGKIVRLSNVVAILPRRSVSYKPLQSTKRSPYSTSAP</sequence>
<feature type="compositionally biased region" description="Polar residues" evidence="7">
    <location>
        <begin position="98"/>
        <end position="111"/>
    </location>
</feature>
<protein>
    <submittedName>
        <fullName evidence="9">Cell polarity protein alp11</fullName>
    </submittedName>
</protein>
<dbReference type="PROSITE" id="PS50245">
    <property type="entry name" value="CAP_GLY_2"/>
    <property type="match status" value="1"/>
</dbReference>
<dbReference type="InterPro" id="IPR000938">
    <property type="entry name" value="CAP-Gly_domain"/>
</dbReference>
<gene>
    <name evidence="9" type="ORF">GBAR_LOCUS30648</name>
</gene>
<proteinExistence type="predicted"/>
<evidence type="ECO:0000256" key="4">
    <source>
        <dbReference type="ARBA" id="ARBA00023017"/>
    </source>
</evidence>
<feature type="region of interest" description="Disordered" evidence="7">
    <location>
        <begin position="67"/>
        <end position="123"/>
    </location>
</feature>
<keyword evidence="2" id="KW-0963">Cytoplasm</keyword>
<dbReference type="Proteomes" id="UP001174909">
    <property type="component" value="Unassembled WGS sequence"/>
</dbReference>
<evidence type="ECO:0000256" key="2">
    <source>
        <dbReference type="ARBA" id="ARBA00022490"/>
    </source>
</evidence>
<dbReference type="SMART" id="SM01052">
    <property type="entry name" value="CAP_GLY"/>
    <property type="match status" value="1"/>
</dbReference>
<accession>A0AA35XG66</accession>
<evidence type="ECO:0000313" key="10">
    <source>
        <dbReference type="Proteomes" id="UP001174909"/>
    </source>
</evidence>
<evidence type="ECO:0000256" key="3">
    <source>
        <dbReference type="ARBA" id="ARBA00022701"/>
    </source>
</evidence>
<evidence type="ECO:0000259" key="8">
    <source>
        <dbReference type="PROSITE" id="PS50245"/>
    </source>
</evidence>
<evidence type="ECO:0000256" key="7">
    <source>
        <dbReference type="SAM" id="MobiDB-lite"/>
    </source>
</evidence>
<dbReference type="InterPro" id="IPR036859">
    <property type="entry name" value="CAP-Gly_dom_sf"/>
</dbReference>
<evidence type="ECO:0000256" key="5">
    <source>
        <dbReference type="ARBA" id="ARBA00023054"/>
    </source>
</evidence>
<reference evidence="9" key="1">
    <citation type="submission" date="2023-03" db="EMBL/GenBank/DDBJ databases">
        <authorList>
            <person name="Steffen K."/>
            <person name="Cardenas P."/>
        </authorList>
    </citation>
    <scope>NUCLEOTIDE SEQUENCE</scope>
</reference>
<keyword evidence="3" id="KW-0493">Microtubule</keyword>
<keyword evidence="10" id="KW-1185">Reference proteome</keyword>
<dbReference type="EMBL" id="CASHTH010004339">
    <property type="protein sequence ID" value="CAI8056244.1"/>
    <property type="molecule type" value="Genomic_DNA"/>
</dbReference>
<feature type="domain" description="CAP-Gly" evidence="8">
    <location>
        <begin position="297"/>
        <end position="331"/>
    </location>
</feature>
<evidence type="ECO:0000256" key="6">
    <source>
        <dbReference type="ARBA" id="ARBA00023212"/>
    </source>
</evidence>
<evidence type="ECO:0000313" key="9">
    <source>
        <dbReference type="EMBL" id="CAI8056244.1"/>
    </source>
</evidence>
<name>A0AA35XG66_GEOBA</name>
<organism evidence="9 10">
    <name type="scientific">Geodia barretti</name>
    <name type="common">Barrett's horny sponge</name>
    <dbReference type="NCBI Taxonomy" id="519541"/>
    <lineage>
        <taxon>Eukaryota</taxon>
        <taxon>Metazoa</taxon>
        <taxon>Porifera</taxon>
        <taxon>Demospongiae</taxon>
        <taxon>Heteroscleromorpha</taxon>
        <taxon>Tetractinellida</taxon>
        <taxon>Astrophorina</taxon>
        <taxon>Geodiidae</taxon>
        <taxon>Geodia</taxon>
    </lineage>
</organism>
<keyword evidence="6" id="KW-0206">Cytoskeleton</keyword>
<dbReference type="SUPFAM" id="SSF74924">
    <property type="entry name" value="Cap-Gly domain"/>
    <property type="match status" value="1"/>
</dbReference>
<dbReference type="PANTHER" id="PTHR18916:SF6">
    <property type="entry name" value="DYNACTIN SUBUNIT 1"/>
    <property type="match status" value="1"/>
</dbReference>
<dbReference type="GO" id="GO:0030286">
    <property type="term" value="C:dynein complex"/>
    <property type="evidence" value="ECO:0007669"/>
    <property type="project" value="UniProtKB-KW"/>
</dbReference>
<comment type="caution">
    <text evidence="9">The sequence shown here is derived from an EMBL/GenBank/DDBJ whole genome shotgun (WGS) entry which is preliminary data.</text>
</comment>
<comment type="subcellular location">
    <subcellularLocation>
        <location evidence="1">Cytoplasm</location>
        <location evidence="1">Cytoskeleton</location>
        <location evidence="1">Spindle</location>
    </subcellularLocation>
</comment>
<dbReference type="GO" id="GO:0005819">
    <property type="term" value="C:spindle"/>
    <property type="evidence" value="ECO:0007669"/>
    <property type="project" value="UniProtKB-SubCell"/>
</dbReference>
<dbReference type="PANTHER" id="PTHR18916">
    <property type="entry name" value="DYNACTIN 1-RELATED MICROTUBULE-BINDING"/>
    <property type="match status" value="1"/>
</dbReference>
<dbReference type="GO" id="GO:0005874">
    <property type="term" value="C:microtubule"/>
    <property type="evidence" value="ECO:0007669"/>
    <property type="project" value="UniProtKB-KW"/>
</dbReference>
<dbReference type="AlphaFoldDB" id="A0AA35XG66"/>
<keyword evidence="5" id="KW-0175">Coiled coil</keyword>
<feature type="compositionally biased region" description="Polar residues" evidence="7">
    <location>
        <begin position="67"/>
        <end position="76"/>
    </location>
</feature>
<keyword evidence="4" id="KW-0243">Dynein</keyword>
<dbReference type="Gene3D" id="2.30.30.190">
    <property type="entry name" value="CAP Gly-rich-like domain"/>
    <property type="match status" value="1"/>
</dbReference>